<dbReference type="FunCoup" id="A0A2J7PQX8">
    <property type="interactions" value="15"/>
</dbReference>
<evidence type="ECO:0000256" key="4">
    <source>
        <dbReference type="ARBA" id="ARBA00010617"/>
    </source>
</evidence>
<evidence type="ECO:0000256" key="9">
    <source>
        <dbReference type="ARBA" id="ARBA00023002"/>
    </source>
</evidence>
<dbReference type="Gene3D" id="1.10.630.10">
    <property type="entry name" value="Cytochrome P450"/>
    <property type="match status" value="1"/>
</dbReference>
<reference evidence="16 17" key="1">
    <citation type="submission" date="2017-12" db="EMBL/GenBank/DDBJ databases">
        <title>Hemimetabolous genomes reveal molecular basis of termite eusociality.</title>
        <authorList>
            <person name="Harrison M.C."/>
            <person name="Jongepier E."/>
            <person name="Robertson H.M."/>
            <person name="Arning N."/>
            <person name="Bitard-Feildel T."/>
            <person name="Chao H."/>
            <person name="Childers C.P."/>
            <person name="Dinh H."/>
            <person name="Doddapaneni H."/>
            <person name="Dugan S."/>
            <person name="Gowin J."/>
            <person name="Greiner C."/>
            <person name="Han Y."/>
            <person name="Hu H."/>
            <person name="Hughes D.S.T."/>
            <person name="Huylmans A.-K."/>
            <person name="Kemena C."/>
            <person name="Kremer L.P.M."/>
            <person name="Lee S.L."/>
            <person name="Lopez-Ezquerra A."/>
            <person name="Mallet L."/>
            <person name="Monroy-Kuhn J.M."/>
            <person name="Moser A."/>
            <person name="Murali S.C."/>
            <person name="Muzny D.M."/>
            <person name="Otani S."/>
            <person name="Piulachs M.-D."/>
            <person name="Poelchau M."/>
            <person name="Qu J."/>
            <person name="Schaub F."/>
            <person name="Wada-Katsumata A."/>
            <person name="Worley K.C."/>
            <person name="Xie Q."/>
            <person name="Ylla G."/>
            <person name="Poulsen M."/>
            <person name="Gibbs R.A."/>
            <person name="Schal C."/>
            <person name="Richards S."/>
            <person name="Belles X."/>
            <person name="Korb J."/>
            <person name="Bornberg-Bauer E."/>
        </authorList>
    </citation>
    <scope>NUCLEOTIDE SEQUENCE [LARGE SCALE GENOMIC DNA]</scope>
    <source>
        <tissue evidence="16">Whole body</tissue>
    </source>
</reference>
<dbReference type="PANTHER" id="PTHR24292">
    <property type="entry name" value="CYTOCHROME P450"/>
    <property type="match status" value="1"/>
</dbReference>
<feature type="binding site" description="axial binding residue" evidence="13">
    <location>
        <position position="513"/>
    </location>
    <ligand>
        <name>heme</name>
        <dbReference type="ChEBI" id="CHEBI:30413"/>
    </ligand>
    <ligandPart>
        <name>Fe</name>
        <dbReference type="ChEBI" id="CHEBI:18248"/>
    </ligandPart>
</feature>
<comment type="subcellular location">
    <subcellularLocation>
        <location evidence="3">Endoplasmic reticulum membrane</location>
        <topology evidence="3">Peripheral membrane protein</topology>
    </subcellularLocation>
    <subcellularLocation>
        <location evidence="2">Microsome membrane</location>
        <topology evidence="2">Peripheral membrane protein</topology>
    </subcellularLocation>
</comment>
<dbReference type="InterPro" id="IPR001128">
    <property type="entry name" value="Cyt_P450"/>
</dbReference>
<dbReference type="PROSITE" id="PS00086">
    <property type="entry name" value="CYTOCHROME_P450"/>
    <property type="match status" value="1"/>
</dbReference>
<dbReference type="PRINTS" id="PR00385">
    <property type="entry name" value="P450"/>
</dbReference>
<evidence type="ECO:0000256" key="1">
    <source>
        <dbReference type="ARBA" id="ARBA00001971"/>
    </source>
</evidence>
<evidence type="ECO:0000256" key="12">
    <source>
        <dbReference type="ARBA" id="ARBA00023136"/>
    </source>
</evidence>
<comment type="caution">
    <text evidence="16">The sequence shown here is derived from an EMBL/GenBank/DDBJ whole genome shotgun (WGS) entry which is preliminary data.</text>
</comment>
<proteinExistence type="inferred from homology"/>
<dbReference type="GO" id="GO:0004497">
    <property type="term" value="F:monooxygenase activity"/>
    <property type="evidence" value="ECO:0007669"/>
    <property type="project" value="UniProtKB-KW"/>
</dbReference>
<dbReference type="GO" id="GO:0005789">
    <property type="term" value="C:endoplasmic reticulum membrane"/>
    <property type="evidence" value="ECO:0007669"/>
    <property type="project" value="UniProtKB-SubCell"/>
</dbReference>
<evidence type="ECO:0000256" key="3">
    <source>
        <dbReference type="ARBA" id="ARBA00004406"/>
    </source>
</evidence>
<evidence type="ECO:0000256" key="15">
    <source>
        <dbReference type="SAM" id="Phobius"/>
    </source>
</evidence>
<dbReference type="SUPFAM" id="SSF48264">
    <property type="entry name" value="Cytochrome P450"/>
    <property type="match status" value="1"/>
</dbReference>
<dbReference type="InterPro" id="IPR017972">
    <property type="entry name" value="Cyt_P450_CS"/>
</dbReference>
<keyword evidence="15" id="KW-1133">Transmembrane helix</keyword>
<evidence type="ECO:0000256" key="6">
    <source>
        <dbReference type="ARBA" id="ARBA00022723"/>
    </source>
</evidence>
<evidence type="ECO:0000256" key="5">
    <source>
        <dbReference type="ARBA" id="ARBA00022617"/>
    </source>
</evidence>
<evidence type="ECO:0000256" key="13">
    <source>
        <dbReference type="PIRSR" id="PIRSR602401-1"/>
    </source>
</evidence>
<evidence type="ECO:0000313" key="16">
    <source>
        <dbReference type="EMBL" id="PNF18743.1"/>
    </source>
</evidence>
<keyword evidence="8" id="KW-0492">Microsome</keyword>
<evidence type="ECO:0000256" key="11">
    <source>
        <dbReference type="ARBA" id="ARBA00023033"/>
    </source>
</evidence>
<keyword evidence="6 13" id="KW-0479">Metal-binding</keyword>
<keyword evidence="15" id="KW-0812">Transmembrane</keyword>
<dbReference type="PANTHER" id="PTHR24292:SF54">
    <property type="entry name" value="CYP9F3-RELATED"/>
    <property type="match status" value="1"/>
</dbReference>
<dbReference type="GO" id="GO:0005506">
    <property type="term" value="F:iron ion binding"/>
    <property type="evidence" value="ECO:0007669"/>
    <property type="project" value="InterPro"/>
</dbReference>
<dbReference type="Pfam" id="PF00067">
    <property type="entry name" value="p450"/>
    <property type="match status" value="2"/>
</dbReference>
<dbReference type="AlphaFoldDB" id="A0A2J7PQX8"/>
<evidence type="ECO:0000256" key="10">
    <source>
        <dbReference type="ARBA" id="ARBA00023004"/>
    </source>
</evidence>
<keyword evidence="10 13" id="KW-0408">Iron</keyword>
<evidence type="ECO:0000256" key="14">
    <source>
        <dbReference type="RuleBase" id="RU000461"/>
    </source>
</evidence>
<gene>
    <name evidence="16" type="primary">CYP6K1_5</name>
    <name evidence="16" type="ORF">B7P43_G05016</name>
</gene>
<dbReference type="CDD" id="cd11056">
    <property type="entry name" value="CYP6-like"/>
    <property type="match status" value="1"/>
</dbReference>
<dbReference type="GO" id="GO:0020037">
    <property type="term" value="F:heme binding"/>
    <property type="evidence" value="ECO:0007669"/>
    <property type="project" value="InterPro"/>
</dbReference>
<dbReference type="OrthoDB" id="2789670at2759"/>
<protein>
    <submittedName>
        <fullName evidence="16">Cytochrome P450 6k1</fullName>
    </submittedName>
</protein>
<keyword evidence="9 14" id="KW-0560">Oxidoreductase</keyword>
<evidence type="ECO:0000313" key="17">
    <source>
        <dbReference type="Proteomes" id="UP000235965"/>
    </source>
</evidence>
<dbReference type="STRING" id="105785.A0A2J7PQX8"/>
<keyword evidence="5 13" id="KW-0349">Heme</keyword>
<comment type="cofactor">
    <cofactor evidence="1 13">
        <name>heme</name>
        <dbReference type="ChEBI" id="CHEBI:30413"/>
    </cofactor>
</comment>
<keyword evidence="12 15" id="KW-0472">Membrane</keyword>
<dbReference type="PRINTS" id="PR00463">
    <property type="entry name" value="EP450I"/>
</dbReference>
<dbReference type="InterPro" id="IPR036396">
    <property type="entry name" value="Cyt_P450_sf"/>
</dbReference>
<keyword evidence="17" id="KW-1185">Reference proteome</keyword>
<evidence type="ECO:0000256" key="8">
    <source>
        <dbReference type="ARBA" id="ARBA00022848"/>
    </source>
</evidence>
<dbReference type="InterPro" id="IPR050476">
    <property type="entry name" value="Insect_CytP450_Detox"/>
</dbReference>
<sequence>MGVLFESFLLEFLVVLGAIFAWLYYYFTSHFNYWRDKGVPYLKPVPFFGNLMEIGLHRKTQAEGFRELYHKLDGHMFGGIFQTRIPMIMFRDPDLIKHVLIKDFSHFHDRGMPHDVENDPISANLVILEGKPWKNLRLTLNPAFNSSKMRILFHLVKECAEDLCRYLDTFAQDGESVDLRDVLARYATDNISSCAFGVKSNSLKNPHSKFREMGEKIIAPGSWTNMHRLFRYTCPSLLKYFNIKSFSDEVTGFFVNVVKETLEYREKNNIERKDFLNLLIQLKKKIDINENDDEEDKNVDDDLEKIDTEENFSFEEHSKTMKNGVADTKTGHMRENDYALGQNDHVTPKRKWLDSVVFDENMIAAQVCVFFLGGFETAATSMSFCLYELSLNQDVQRRLREEIDHVLKEHKGHFTYNALEHMEYLDHVVAETLRMYPSLPNLIRVCTKPYTIPGTNVHIEKGTPVIIPIYAIHRDPLYYSDPDRFDPERFTDYNKEKRPPYTYLPFGEGPRICIGLRFGLMQVKMGLAILISRFQFDICEKSAVPLVMDPKKFVMNTTGGLWLKMTPRTQ</sequence>
<accession>A0A2J7PQX8</accession>
<organism evidence="16 17">
    <name type="scientific">Cryptotermes secundus</name>
    <dbReference type="NCBI Taxonomy" id="105785"/>
    <lineage>
        <taxon>Eukaryota</taxon>
        <taxon>Metazoa</taxon>
        <taxon>Ecdysozoa</taxon>
        <taxon>Arthropoda</taxon>
        <taxon>Hexapoda</taxon>
        <taxon>Insecta</taxon>
        <taxon>Pterygota</taxon>
        <taxon>Neoptera</taxon>
        <taxon>Polyneoptera</taxon>
        <taxon>Dictyoptera</taxon>
        <taxon>Blattodea</taxon>
        <taxon>Blattoidea</taxon>
        <taxon>Termitoidae</taxon>
        <taxon>Kalotermitidae</taxon>
        <taxon>Cryptotermitinae</taxon>
        <taxon>Cryptotermes</taxon>
    </lineage>
</organism>
<dbReference type="Proteomes" id="UP000235965">
    <property type="component" value="Unassembled WGS sequence"/>
</dbReference>
<dbReference type="InParanoid" id="A0A2J7PQX8"/>
<dbReference type="EMBL" id="NEVH01022635">
    <property type="protein sequence ID" value="PNF18743.1"/>
    <property type="molecule type" value="Genomic_DNA"/>
</dbReference>
<feature type="transmembrane region" description="Helical" evidence="15">
    <location>
        <begin position="7"/>
        <end position="27"/>
    </location>
</feature>
<keyword evidence="11 14" id="KW-0503">Monooxygenase</keyword>
<name>A0A2J7PQX8_9NEOP</name>
<evidence type="ECO:0000256" key="2">
    <source>
        <dbReference type="ARBA" id="ARBA00004174"/>
    </source>
</evidence>
<evidence type="ECO:0000256" key="7">
    <source>
        <dbReference type="ARBA" id="ARBA00022824"/>
    </source>
</evidence>
<comment type="similarity">
    <text evidence="4 14">Belongs to the cytochrome P450 family.</text>
</comment>
<dbReference type="InterPro" id="IPR002401">
    <property type="entry name" value="Cyt_P450_E_grp-I"/>
</dbReference>
<dbReference type="GO" id="GO:0016705">
    <property type="term" value="F:oxidoreductase activity, acting on paired donors, with incorporation or reduction of molecular oxygen"/>
    <property type="evidence" value="ECO:0007669"/>
    <property type="project" value="InterPro"/>
</dbReference>
<keyword evidence="7" id="KW-0256">Endoplasmic reticulum</keyword>